<evidence type="ECO:0000256" key="5">
    <source>
        <dbReference type="ARBA" id="ARBA00093637"/>
    </source>
</evidence>
<name>A0A2B7WJN1_9EURO</name>
<comment type="similarity">
    <text evidence="4">Belongs to the GcvT family. CAF17/IBA57 subfamily.</text>
</comment>
<evidence type="ECO:0000313" key="8">
    <source>
        <dbReference type="EMBL" id="PGG96740.1"/>
    </source>
</evidence>
<dbReference type="InterPro" id="IPR057460">
    <property type="entry name" value="CAF17_C"/>
</dbReference>
<keyword evidence="3" id="KW-0496">Mitochondrion</keyword>
<proteinExistence type="inferred from homology"/>
<dbReference type="InterPro" id="IPR027266">
    <property type="entry name" value="TrmE/GcvT-like"/>
</dbReference>
<evidence type="ECO:0000256" key="6">
    <source>
        <dbReference type="SAM" id="MobiDB-lite"/>
    </source>
</evidence>
<gene>
    <name evidence="8" type="ORF">AJ79_09468</name>
</gene>
<feature type="region of interest" description="Disordered" evidence="6">
    <location>
        <begin position="19"/>
        <end position="40"/>
    </location>
</feature>
<dbReference type="GO" id="GO:0016226">
    <property type="term" value="P:iron-sulfur cluster assembly"/>
    <property type="evidence" value="ECO:0007669"/>
    <property type="project" value="TreeGrafter"/>
</dbReference>
<dbReference type="AlphaFoldDB" id="A0A2B7WJN1"/>
<evidence type="ECO:0000313" key="9">
    <source>
        <dbReference type="Proteomes" id="UP000223968"/>
    </source>
</evidence>
<organism evidence="8 9">
    <name type="scientific">Helicocarpus griseus UAMH5409</name>
    <dbReference type="NCBI Taxonomy" id="1447875"/>
    <lineage>
        <taxon>Eukaryota</taxon>
        <taxon>Fungi</taxon>
        <taxon>Dikarya</taxon>
        <taxon>Ascomycota</taxon>
        <taxon>Pezizomycotina</taxon>
        <taxon>Eurotiomycetes</taxon>
        <taxon>Eurotiomycetidae</taxon>
        <taxon>Onygenales</taxon>
        <taxon>Ajellomycetaceae</taxon>
        <taxon>Helicocarpus</taxon>
    </lineage>
</organism>
<dbReference type="EMBL" id="PDNB01000269">
    <property type="protein sequence ID" value="PGG96740.1"/>
    <property type="molecule type" value="Genomic_DNA"/>
</dbReference>
<dbReference type="STRING" id="1447875.A0A2B7WJN1"/>
<evidence type="ECO:0000256" key="2">
    <source>
        <dbReference type="ARBA" id="ARBA00022946"/>
    </source>
</evidence>
<dbReference type="InterPro" id="IPR017703">
    <property type="entry name" value="YgfZ/GCV_T_CS"/>
</dbReference>
<dbReference type="Pfam" id="PF25455">
    <property type="entry name" value="Beta-barrel_CAF17_C"/>
    <property type="match status" value="1"/>
</dbReference>
<dbReference type="Proteomes" id="UP000223968">
    <property type="component" value="Unassembled WGS sequence"/>
</dbReference>
<keyword evidence="2" id="KW-0809">Transit peptide</keyword>
<dbReference type="InterPro" id="IPR045179">
    <property type="entry name" value="YgfZ/GcvT"/>
</dbReference>
<evidence type="ECO:0000259" key="7">
    <source>
        <dbReference type="Pfam" id="PF25455"/>
    </source>
</evidence>
<dbReference type="PANTHER" id="PTHR22602:SF0">
    <property type="entry name" value="TRANSFERASE CAF17, MITOCHONDRIAL-RELATED"/>
    <property type="match status" value="1"/>
</dbReference>
<reference evidence="8 9" key="1">
    <citation type="submission" date="2017-10" db="EMBL/GenBank/DDBJ databases">
        <title>Comparative genomics in systemic dimorphic fungi from Ajellomycetaceae.</title>
        <authorList>
            <person name="Munoz J.F."/>
            <person name="Mcewen J.G."/>
            <person name="Clay O.K."/>
            <person name="Cuomo C.A."/>
        </authorList>
    </citation>
    <scope>NUCLEOTIDE SEQUENCE [LARGE SCALE GENOMIC DNA]</scope>
    <source>
        <strain evidence="8 9">UAMH5409</strain>
    </source>
</reference>
<dbReference type="SUPFAM" id="SSF103025">
    <property type="entry name" value="Folate-binding domain"/>
    <property type="match status" value="1"/>
</dbReference>
<dbReference type="NCBIfam" id="TIGR03317">
    <property type="entry name" value="ygfZ_signature"/>
    <property type="match status" value="1"/>
</dbReference>
<evidence type="ECO:0000256" key="4">
    <source>
        <dbReference type="ARBA" id="ARBA00093447"/>
    </source>
</evidence>
<keyword evidence="9" id="KW-1185">Reference proteome</keyword>
<sequence length="407" mass="44958">MNPRMSLGPLCSRCSKPKRQFSTFRPQQQQQSPPPNNIPLAGYARLPTRALISVTGKDSTAFLQGLITQNLLTSNSTPIPKTGFYAAFLNAPGRVLNDVFIYPVPPNDSYNGTPDLGYLIEVDKNEVSNLMKHMKKHKLRSKLAFRAMDEGELQVFGLWNEEDTGGNDFELQKGNSPPFTCEDTRAPGFGFRFLAPEKVVNEQPIIPGDRVDYDTYNLRRILHGVPEGQGEIIRESALPLECNMDMMGGIDFHKGCYIGQELTIRTHHRGVVRKRILPVQFYDVNDAVPATEVPAYNPDSGLTLPPGGANISKLSKSARGRSAGKYLSGVGNIGLALCRLEMMTDITFTEESSQYSPEQEFKISWDKDAEGGADQAGEVKVKALVPPWMRDFILSGAGRKRATESSS</sequence>
<feature type="domain" description="CAF17 C-terminal" evidence="7">
    <location>
        <begin position="273"/>
        <end position="390"/>
    </location>
</feature>
<comment type="caution">
    <text evidence="8">The sequence shown here is derived from an EMBL/GenBank/DDBJ whole genome shotgun (WGS) entry which is preliminary data.</text>
</comment>
<protein>
    <recommendedName>
        <fullName evidence="5">Iron-sulfur cluster assembly factor IBA57 homolog, mitochondrial</fullName>
    </recommendedName>
</protein>
<evidence type="ECO:0000256" key="1">
    <source>
        <dbReference type="ARBA" id="ARBA00004305"/>
    </source>
</evidence>
<dbReference type="PANTHER" id="PTHR22602">
    <property type="entry name" value="TRANSFERASE CAF17, MITOCHONDRIAL-RELATED"/>
    <property type="match status" value="1"/>
</dbReference>
<dbReference type="GO" id="GO:0005759">
    <property type="term" value="C:mitochondrial matrix"/>
    <property type="evidence" value="ECO:0007669"/>
    <property type="project" value="UniProtKB-SubCell"/>
</dbReference>
<evidence type="ECO:0000256" key="3">
    <source>
        <dbReference type="ARBA" id="ARBA00023128"/>
    </source>
</evidence>
<dbReference type="Gene3D" id="3.30.1360.120">
    <property type="entry name" value="Probable tRNA modification gtpase trme, domain 1"/>
    <property type="match status" value="1"/>
</dbReference>
<dbReference type="OrthoDB" id="191995at2759"/>
<comment type="subcellular location">
    <subcellularLocation>
        <location evidence="1">Mitochondrion matrix</location>
    </subcellularLocation>
</comment>
<accession>A0A2B7WJN1</accession>